<accession>A0A382PF15</accession>
<dbReference type="GO" id="GO:0008276">
    <property type="term" value="F:protein methyltransferase activity"/>
    <property type="evidence" value="ECO:0007669"/>
    <property type="project" value="InterPro"/>
</dbReference>
<protein>
    <recommendedName>
        <fullName evidence="7">50S ribosomal protein L11 methyltransferase</fullName>
    </recommendedName>
</protein>
<name>A0A382PF15_9ZZZZ</name>
<keyword evidence="4" id="KW-0808">Transferase</keyword>
<evidence type="ECO:0008006" key="7">
    <source>
        <dbReference type="Google" id="ProtNLM"/>
    </source>
</evidence>
<evidence type="ECO:0000313" key="6">
    <source>
        <dbReference type="EMBL" id="SVC71215.1"/>
    </source>
</evidence>
<sequence>YNPDEGEKLPDGDVKVLTYVPRKEFTCERRNWIDLGVRLVAHVAPISPLVEREIDQVDWENAWKEHFQPLRIGDKVVIVPSWSEYSPKTGDLVTCHDPGMAFGTGHHPTTKMCIELLEEHVCPGFDILDMGCGSGILSIVAAKLGASRVIGLEIDDVAANVAASNVKANEVCAVEVIHGTLPHPAVVNRTFDITIANISSREIIKLAPHLMSSMKPEGVLIASGILEENADNVVEAMSARGSSVVGTFTEEDWVTLVVKGPSSS</sequence>
<evidence type="ECO:0000256" key="5">
    <source>
        <dbReference type="ARBA" id="ARBA00022691"/>
    </source>
</evidence>
<dbReference type="SUPFAM" id="SSF53335">
    <property type="entry name" value="S-adenosyl-L-methionine-dependent methyltransferases"/>
    <property type="match status" value="1"/>
</dbReference>
<keyword evidence="2" id="KW-0963">Cytoplasm</keyword>
<gene>
    <name evidence="6" type="ORF">METZ01_LOCUS324069</name>
</gene>
<comment type="similarity">
    <text evidence="1">Belongs to the methyltransferase superfamily. PrmA family.</text>
</comment>
<keyword evidence="5" id="KW-0949">S-adenosyl-L-methionine</keyword>
<dbReference type="InterPro" id="IPR029063">
    <property type="entry name" value="SAM-dependent_MTases_sf"/>
</dbReference>
<dbReference type="HAMAP" id="MF_00735">
    <property type="entry name" value="Methyltr_PrmA"/>
    <property type="match status" value="1"/>
</dbReference>
<keyword evidence="3" id="KW-0489">Methyltransferase</keyword>
<dbReference type="Gene3D" id="3.40.50.150">
    <property type="entry name" value="Vaccinia Virus protein VP39"/>
    <property type="match status" value="1"/>
</dbReference>
<dbReference type="PANTHER" id="PTHR43648:SF1">
    <property type="entry name" value="ELECTRON TRANSFER FLAVOPROTEIN BETA SUBUNIT LYSINE METHYLTRANSFERASE"/>
    <property type="match status" value="1"/>
</dbReference>
<dbReference type="GO" id="GO:0032259">
    <property type="term" value="P:methylation"/>
    <property type="evidence" value="ECO:0007669"/>
    <property type="project" value="UniProtKB-KW"/>
</dbReference>
<dbReference type="NCBIfam" id="TIGR00406">
    <property type="entry name" value="prmA"/>
    <property type="match status" value="1"/>
</dbReference>
<evidence type="ECO:0000256" key="1">
    <source>
        <dbReference type="ARBA" id="ARBA00009741"/>
    </source>
</evidence>
<dbReference type="CDD" id="cd02440">
    <property type="entry name" value="AdoMet_MTases"/>
    <property type="match status" value="1"/>
</dbReference>
<dbReference type="InterPro" id="IPR050078">
    <property type="entry name" value="Ribosomal_L11_MeTrfase_PrmA"/>
</dbReference>
<feature type="non-terminal residue" evidence="6">
    <location>
        <position position="1"/>
    </location>
</feature>
<reference evidence="6" key="1">
    <citation type="submission" date="2018-05" db="EMBL/GenBank/DDBJ databases">
        <authorList>
            <person name="Lanie J.A."/>
            <person name="Ng W.-L."/>
            <person name="Kazmierczak K.M."/>
            <person name="Andrzejewski T.M."/>
            <person name="Davidsen T.M."/>
            <person name="Wayne K.J."/>
            <person name="Tettelin H."/>
            <person name="Glass J.I."/>
            <person name="Rusch D."/>
            <person name="Podicherti R."/>
            <person name="Tsui H.-C.T."/>
            <person name="Winkler M.E."/>
        </authorList>
    </citation>
    <scope>NUCLEOTIDE SEQUENCE</scope>
</reference>
<proteinExistence type="inferred from homology"/>
<dbReference type="Pfam" id="PF06325">
    <property type="entry name" value="PrmA"/>
    <property type="match status" value="1"/>
</dbReference>
<evidence type="ECO:0000256" key="4">
    <source>
        <dbReference type="ARBA" id="ARBA00022679"/>
    </source>
</evidence>
<dbReference type="PANTHER" id="PTHR43648">
    <property type="entry name" value="ELECTRON TRANSFER FLAVOPROTEIN BETA SUBUNIT LYSINE METHYLTRANSFERASE"/>
    <property type="match status" value="1"/>
</dbReference>
<organism evidence="6">
    <name type="scientific">marine metagenome</name>
    <dbReference type="NCBI Taxonomy" id="408172"/>
    <lineage>
        <taxon>unclassified sequences</taxon>
        <taxon>metagenomes</taxon>
        <taxon>ecological metagenomes</taxon>
    </lineage>
</organism>
<dbReference type="InterPro" id="IPR004498">
    <property type="entry name" value="Ribosomal_PrmA_MeTrfase"/>
</dbReference>
<evidence type="ECO:0000256" key="3">
    <source>
        <dbReference type="ARBA" id="ARBA00022603"/>
    </source>
</evidence>
<dbReference type="AlphaFoldDB" id="A0A382PF15"/>
<evidence type="ECO:0000256" key="2">
    <source>
        <dbReference type="ARBA" id="ARBA00022490"/>
    </source>
</evidence>
<dbReference type="EMBL" id="UINC01106502">
    <property type="protein sequence ID" value="SVC71215.1"/>
    <property type="molecule type" value="Genomic_DNA"/>
</dbReference>